<reference evidence="12 13" key="1">
    <citation type="submission" date="2019-05" db="EMBL/GenBank/DDBJ databases">
        <authorList>
            <person name="Qu J.-H."/>
        </authorList>
    </citation>
    <scope>NUCLEOTIDE SEQUENCE [LARGE SCALE GENOMIC DNA]</scope>
    <source>
        <strain evidence="12 13">Z12</strain>
    </source>
</reference>
<evidence type="ECO:0000256" key="7">
    <source>
        <dbReference type="ARBA" id="ARBA00022777"/>
    </source>
</evidence>
<comment type="similarity">
    <text evidence="11">Belongs to the Thz kinase family.</text>
</comment>
<name>A0A5R9KA28_9BACT</name>
<evidence type="ECO:0000256" key="3">
    <source>
        <dbReference type="ARBA" id="ARBA00004868"/>
    </source>
</evidence>
<dbReference type="EMBL" id="VCEI01000025">
    <property type="protein sequence ID" value="TLU91683.1"/>
    <property type="molecule type" value="Genomic_DNA"/>
</dbReference>
<evidence type="ECO:0000313" key="12">
    <source>
        <dbReference type="EMBL" id="TLU91683.1"/>
    </source>
</evidence>
<organism evidence="12 13">
    <name type="scientific">Dyadobacter sediminis</name>
    <dbReference type="NCBI Taxonomy" id="1493691"/>
    <lineage>
        <taxon>Bacteria</taxon>
        <taxon>Pseudomonadati</taxon>
        <taxon>Bacteroidota</taxon>
        <taxon>Cytophagia</taxon>
        <taxon>Cytophagales</taxon>
        <taxon>Spirosomataceae</taxon>
        <taxon>Dyadobacter</taxon>
    </lineage>
</organism>
<feature type="binding site" evidence="11">
    <location>
        <position position="120"/>
    </location>
    <ligand>
        <name>ATP</name>
        <dbReference type="ChEBI" id="CHEBI:30616"/>
    </ligand>
</feature>
<keyword evidence="13" id="KW-1185">Reference proteome</keyword>
<comment type="function">
    <text evidence="11">Catalyzes the phosphorylation of the hydroxyl group of 4-methyl-5-beta-hydroxyethylthiazole (THZ).</text>
</comment>
<feature type="binding site" evidence="11">
    <location>
        <position position="44"/>
    </location>
    <ligand>
        <name>substrate</name>
    </ligand>
</feature>
<keyword evidence="10 11" id="KW-0784">Thiamine biosynthesis</keyword>
<evidence type="ECO:0000256" key="2">
    <source>
        <dbReference type="ARBA" id="ARBA00001946"/>
    </source>
</evidence>
<dbReference type="OrthoDB" id="9778146at2"/>
<dbReference type="PRINTS" id="PR01099">
    <property type="entry name" value="HYETHTZKNASE"/>
</dbReference>
<comment type="pathway">
    <text evidence="3 11">Cofactor biosynthesis; thiamine diphosphate biosynthesis; 4-methyl-5-(2-phosphoethyl)-thiazole from 5-(2-hydroxyethyl)-4-methylthiazole: step 1/1.</text>
</comment>
<dbReference type="GO" id="GO:0009228">
    <property type="term" value="P:thiamine biosynthetic process"/>
    <property type="evidence" value="ECO:0007669"/>
    <property type="project" value="UniProtKB-KW"/>
</dbReference>
<dbReference type="NCBIfam" id="NF006830">
    <property type="entry name" value="PRK09355.1"/>
    <property type="match status" value="1"/>
</dbReference>
<keyword evidence="7 11" id="KW-0418">Kinase</keyword>
<dbReference type="CDD" id="cd01170">
    <property type="entry name" value="THZ_kinase"/>
    <property type="match status" value="1"/>
</dbReference>
<dbReference type="GO" id="GO:0000287">
    <property type="term" value="F:magnesium ion binding"/>
    <property type="evidence" value="ECO:0007669"/>
    <property type="project" value="UniProtKB-UniRule"/>
</dbReference>
<evidence type="ECO:0000256" key="8">
    <source>
        <dbReference type="ARBA" id="ARBA00022840"/>
    </source>
</evidence>
<protein>
    <recommendedName>
        <fullName evidence="11">Hydroxyethylthiazole kinase</fullName>
        <ecNumber evidence="11">2.7.1.50</ecNumber>
    </recommendedName>
    <alternativeName>
        <fullName evidence="11">4-methyl-5-beta-hydroxyethylthiazole kinase</fullName>
        <shortName evidence="11">TH kinase</shortName>
        <shortName evidence="11">Thz kinase</shortName>
    </alternativeName>
</protein>
<dbReference type="InterPro" id="IPR000417">
    <property type="entry name" value="Hyethyz_kinase"/>
</dbReference>
<dbReference type="Proteomes" id="UP000309788">
    <property type="component" value="Unassembled WGS sequence"/>
</dbReference>
<keyword evidence="4 11" id="KW-0808">Transferase</keyword>
<evidence type="ECO:0000256" key="6">
    <source>
        <dbReference type="ARBA" id="ARBA00022741"/>
    </source>
</evidence>
<evidence type="ECO:0000256" key="5">
    <source>
        <dbReference type="ARBA" id="ARBA00022723"/>
    </source>
</evidence>
<gene>
    <name evidence="11 12" type="primary">thiM</name>
    <name evidence="12" type="ORF">FEM55_12915</name>
</gene>
<sequence>MEFNLANNLHSLRASAPLVHNITNYVVMNFTANALLAIGASPVMSHAAEEAEDMVSIAGALVVNIGTLSPEWVKGMKLAMRKAAQTGRPIILDPVGAGATPYRNAVLTELLETAAPTIIRGNASEIMALAGTNIQTKGVDSTASSAESMEAAKALSLKYGSVISVSGETDVIVSGTQAAFVSGGVPLMTKITGMGCTASALAGAFAAVSSDPFHAAVSAAAAMSVCGELAYRSAKLPGSFQIAFLDALADISPAHLAELSKVKFTSL</sequence>
<dbReference type="PIRSF" id="PIRSF000513">
    <property type="entry name" value="Thz_kinase"/>
    <property type="match status" value="1"/>
</dbReference>
<keyword evidence="9 11" id="KW-0460">Magnesium</keyword>
<dbReference type="GO" id="GO:0009229">
    <property type="term" value="P:thiamine diphosphate biosynthetic process"/>
    <property type="evidence" value="ECO:0007669"/>
    <property type="project" value="UniProtKB-UniRule"/>
</dbReference>
<comment type="caution">
    <text evidence="12">The sequence shown here is derived from an EMBL/GenBank/DDBJ whole genome shotgun (WGS) entry which is preliminary data.</text>
</comment>
<dbReference type="Pfam" id="PF02110">
    <property type="entry name" value="HK"/>
    <property type="match status" value="1"/>
</dbReference>
<comment type="cofactor">
    <cofactor evidence="2 11">
        <name>Mg(2+)</name>
        <dbReference type="ChEBI" id="CHEBI:18420"/>
    </cofactor>
</comment>
<dbReference type="AlphaFoldDB" id="A0A5R9KA28"/>
<evidence type="ECO:0000256" key="10">
    <source>
        <dbReference type="ARBA" id="ARBA00022977"/>
    </source>
</evidence>
<evidence type="ECO:0000256" key="1">
    <source>
        <dbReference type="ARBA" id="ARBA00001771"/>
    </source>
</evidence>
<dbReference type="SUPFAM" id="SSF53613">
    <property type="entry name" value="Ribokinase-like"/>
    <property type="match status" value="1"/>
</dbReference>
<keyword evidence="8 11" id="KW-0067">ATP-binding</keyword>
<dbReference type="GO" id="GO:0005524">
    <property type="term" value="F:ATP binding"/>
    <property type="evidence" value="ECO:0007669"/>
    <property type="project" value="UniProtKB-UniRule"/>
</dbReference>
<dbReference type="UniPathway" id="UPA00060">
    <property type="reaction ID" value="UER00139"/>
</dbReference>
<keyword evidence="6 11" id="KW-0547">Nucleotide-binding</keyword>
<dbReference type="Gene3D" id="3.40.1190.20">
    <property type="match status" value="1"/>
</dbReference>
<feature type="binding site" evidence="11">
    <location>
        <position position="166"/>
    </location>
    <ligand>
        <name>ATP</name>
        <dbReference type="ChEBI" id="CHEBI:30616"/>
    </ligand>
</feature>
<comment type="catalytic activity">
    <reaction evidence="1 11">
        <text>5-(2-hydroxyethyl)-4-methylthiazole + ATP = 4-methyl-5-(2-phosphooxyethyl)-thiazole + ADP + H(+)</text>
        <dbReference type="Rhea" id="RHEA:24212"/>
        <dbReference type="ChEBI" id="CHEBI:15378"/>
        <dbReference type="ChEBI" id="CHEBI:17957"/>
        <dbReference type="ChEBI" id="CHEBI:30616"/>
        <dbReference type="ChEBI" id="CHEBI:58296"/>
        <dbReference type="ChEBI" id="CHEBI:456216"/>
        <dbReference type="EC" id="2.7.1.50"/>
    </reaction>
</comment>
<evidence type="ECO:0000256" key="4">
    <source>
        <dbReference type="ARBA" id="ARBA00022679"/>
    </source>
</evidence>
<feature type="binding site" evidence="11">
    <location>
        <position position="193"/>
    </location>
    <ligand>
        <name>substrate</name>
    </ligand>
</feature>
<accession>A0A5R9KA28</accession>
<evidence type="ECO:0000313" key="13">
    <source>
        <dbReference type="Proteomes" id="UP000309788"/>
    </source>
</evidence>
<dbReference type="GO" id="GO:0004417">
    <property type="term" value="F:hydroxyethylthiazole kinase activity"/>
    <property type="evidence" value="ECO:0007669"/>
    <property type="project" value="UniProtKB-UniRule"/>
</dbReference>
<proteinExistence type="inferred from homology"/>
<dbReference type="RefSeq" id="WP_138281792.1">
    <property type="nucleotide sequence ID" value="NZ_BMGE01000003.1"/>
</dbReference>
<dbReference type="HAMAP" id="MF_00228">
    <property type="entry name" value="Thz_kinase"/>
    <property type="match status" value="1"/>
</dbReference>
<dbReference type="InterPro" id="IPR029056">
    <property type="entry name" value="Ribokinase-like"/>
</dbReference>
<evidence type="ECO:0000256" key="11">
    <source>
        <dbReference type="HAMAP-Rule" id="MF_00228"/>
    </source>
</evidence>
<dbReference type="NCBIfam" id="TIGR00694">
    <property type="entry name" value="thiM"/>
    <property type="match status" value="1"/>
</dbReference>
<evidence type="ECO:0000256" key="9">
    <source>
        <dbReference type="ARBA" id="ARBA00022842"/>
    </source>
</evidence>
<dbReference type="EC" id="2.7.1.50" evidence="11"/>
<keyword evidence="5 11" id="KW-0479">Metal-binding</keyword>